<evidence type="ECO:0000313" key="4">
    <source>
        <dbReference type="EMBL" id="NEM99373.1"/>
    </source>
</evidence>
<dbReference type="EMBL" id="JAAGWD010000009">
    <property type="protein sequence ID" value="NEM99373.1"/>
    <property type="molecule type" value="Genomic_DNA"/>
</dbReference>
<protein>
    <submittedName>
        <fullName evidence="4">Metallophosphoesterase</fullName>
    </submittedName>
</protein>
<keyword evidence="1" id="KW-0732">Signal</keyword>
<feature type="domain" description="Calcineurin-like phosphoesterase N-terminal" evidence="3">
    <location>
        <begin position="38"/>
        <end position="113"/>
    </location>
</feature>
<reference evidence="4 5" key="1">
    <citation type="submission" date="2020-02" db="EMBL/GenBank/DDBJ databases">
        <authorList>
            <person name="Kim M.K."/>
        </authorList>
    </citation>
    <scope>NUCLEOTIDE SEQUENCE [LARGE SCALE GENOMIC DNA]</scope>
    <source>
        <strain evidence="4 5">BT327</strain>
    </source>
</reference>
<dbReference type="Pfam" id="PF16370">
    <property type="entry name" value="MetallophosC"/>
    <property type="match status" value="1"/>
</dbReference>
<feature type="domain" description="Calcineurin-like phosphoesterase C-terminal" evidence="2">
    <location>
        <begin position="321"/>
        <end position="466"/>
    </location>
</feature>
<proteinExistence type="predicted"/>
<dbReference type="Gene3D" id="3.60.21.10">
    <property type="match status" value="1"/>
</dbReference>
<dbReference type="Pfam" id="PF16371">
    <property type="entry name" value="MetallophosN"/>
    <property type="match status" value="1"/>
</dbReference>
<dbReference type="InterPro" id="IPR051918">
    <property type="entry name" value="STPP_CPPED1"/>
</dbReference>
<dbReference type="InterPro" id="IPR032288">
    <property type="entry name" value="Metallophos_C"/>
</dbReference>
<dbReference type="Proteomes" id="UP000474777">
    <property type="component" value="Unassembled WGS sequence"/>
</dbReference>
<evidence type="ECO:0000259" key="2">
    <source>
        <dbReference type="Pfam" id="PF16370"/>
    </source>
</evidence>
<dbReference type="InterPro" id="IPR032285">
    <property type="entry name" value="Metallophos_N"/>
</dbReference>
<feature type="chain" id="PRO_5025526415" evidence="1">
    <location>
        <begin position="30"/>
        <end position="473"/>
    </location>
</feature>
<accession>A0A6B3LU87</accession>
<feature type="signal peptide" evidence="1">
    <location>
        <begin position="1"/>
        <end position="29"/>
    </location>
</feature>
<dbReference type="PANTHER" id="PTHR43143">
    <property type="entry name" value="METALLOPHOSPHOESTERASE, CALCINEURIN SUPERFAMILY"/>
    <property type="match status" value="1"/>
</dbReference>
<dbReference type="AlphaFoldDB" id="A0A6B3LU87"/>
<evidence type="ECO:0000256" key="1">
    <source>
        <dbReference type="SAM" id="SignalP"/>
    </source>
</evidence>
<gene>
    <name evidence="4" type="ORF">GXP69_16865</name>
</gene>
<dbReference type="InterPro" id="IPR029052">
    <property type="entry name" value="Metallo-depent_PP-like"/>
</dbReference>
<name>A0A6B3LU87_9BACT</name>
<sequence>MKRRSFLERMLLVSGGLVLSGSYASVVLASPAGTTIKGTVKAGKKKLAGVIVSDGYSVVKTNRKGKYEMPVSEKSKFVFVSVPAGYAFPNENGIARHYQLLDSSSKQDYNFELTALQTDDTKHNFIIWADPQAQTREDADRMLAEAVPDVQKLLKGMDSSIPVHGITVGDIVWDRFELYEDYNKGVAAMGIPFFQALGNHDMDLNKGGDDVSDDTFEATYGPTYYSFNRGKVHYVVLDDVRYLGKDKQYDGYITENQLEWLEKDLAFVPKDHLVILCLHIPVHRHVKNKADLYPILKNHSVHIMSGHTHYNRNVIEEGIFEHNHGTVCGALWTGPICGDGTPNGYGVYEVDGNQLKWYYKSTGLDADHQMSVYVQPQDGETRVLANVWNWDPEWKVELYVDGNYKGALQNIESHDPLAVELYQGRELPLGRGFVNPKETDHFFEAYIPRSSREVRIVATDRFGTKYESKKTVS</sequence>
<evidence type="ECO:0000259" key="3">
    <source>
        <dbReference type="Pfam" id="PF16371"/>
    </source>
</evidence>
<dbReference type="PANTHER" id="PTHR43143:SF1">
    <property type="entry name" value="SERINE_THREONINE-PROTEIN PHOSPHATASE CPPED1"/>
    <property type="match status" value="1"/>
</dbReference>
<keyword evidence="5" id="KW-1185">Reference proteome</keyword>
<evidence type="ECO:0000313" key="5">
    <source>
        <dbReference type="Proteomes" id="UP000474777"/>
    </source>
</evidence>
<dbReference type="SUPFAM" id="SSF56300">
    <property type="entry name" value="Metallo-dependent phosphatases"/>
    <property type="match status" value="1"/>
</dbReference>
<organism evidence="4 5">
    <name type="scientific">Pontibacter burrus</name>
    <dbReference type="NCBI Taxonomy" id="2704466"/>
    <lineage>
        <taxon>Bacteria</taxon>
        <taxon>Pseudomonadati</taxon>
        <taxon>Bacteroidota</taxon>
        <taxon>Cytophagia</taxon>
        <taxon>Cytophagales</taxon>
        <taxon>Hymenobacteraceae</taxon>
        <taxon>Pontibacter</taxon>
    </lineage>
</organism>
<comment type="caution">
    <text evidence="4">The sequence shown here is derived from an EMBL/GenBank/DDBJ whole genome shotgun (WGS) entry which is preliminary data.</text>
</comment>